<evidence type="ECO:0000259" key="2">
    <source>
        <dbReference type="Pfam" id="PF00984"/>
    </source>
</evidence>
<evidence type="ECO:0000259" key="3">
    <source>
        <dbReference type="Pfam" id="PF03721"/>
    </source>
</evidence>
<protein>
    <recommendedName>
        <fullName evidence="6">UDP-glucose/GDP-mannose dehydrogenase dimerisation domain-containing protein</fullName>
    </recommendedName>
</protein>
<dbReference type="SUPFAM" id="SSF51735">
    <property type="entry name" value="NAD(P)-binding Rossmann-fold domains"/>
    <property type="match status" value="1"/>
</dbReference>
<dbReference type="Gene3D" id="3.40.50.720">
    <property type="entry name" value="NAD(P)-binding Rossmann-like Domain"/>
    <property type="match status" value="2"/>
</dbReference>
<accession>A0A1F6E543</accession>
<dbReference type="Pfam" id="PF03721">
    <property type="entry name" value="UDPG_MGDP_dh_N"/>
    <property type="match status" value="1"/>
</dbReference>
<dbReference type="InterPro" id="IPR036291">
    <property type="entry name" value="NAD(P)-bd_dom_sf"/>
</dbReference>
<organism evidence="4 5">
    <name type="scientific">Candidatus Kaiserbacteria bacterium RIFCSPHIGHO2_02_FULL_55_25</name>
    <dbReference type="NCBI Taxonomy" id="1798498"/>
    <lineage>
        <taxon>Bacteria</taxon>
        <taxon>Candidatus Kaiseribacteriota</taxon>
    </lineage>
</organism>
<dbReference type="InterPro" id="IPR008927">
    <property type="entry name" value="6-PGluconate_DH-like_C_sf"/>
</dbReference>
<comment type="caution">
    <text evidence="4">The sequence shown here is derived from an EMBL/GenBank/DDBJ whole genome shotgun (WGS) entry which is preliminary data.</text>
</comment>
<dbReference type="GO" id="GO:0016616">
    <property type="term" value="F:oxidoreductase activity, acting on the CH-OH group of donors, NAD or NADP as acceptor"/>
    <property type="evidence" value="ECO:0007669"/>
    <property type="project" value="InterPro"/>
</dbReference>
<proteinExistence type="inferred from homology"/>
<dbReference type="AlphaFoldDB" id="A0A1F6E543"/>
<comment type="similarity">
    <text evidence="1">Belongs to the UDP-glucose/GDP-mannose dehydrogenase family.</text>
</comment>
<feature type="domain" description="UDP-glucose/GDP-mannose dehydrogenase dimerisation" evidence="2">
    <location>
        <begin position="160"/>
        <end position="265"/>
    </location>
</feature>
<reference evidence="4 5" key="1">
    <citation type="journal article" date="2016" name="Nat. Commun.">
        <title>Thousands of microbial genomes shed light on interconnected biogeochemical processes in an aquifer system.</title>
        <authorList>
            <person name="Anantharaman K."/>
            <person name="Brown C.T."/>
            <person name="Hug L.A."/>
            <person name="Sharon I."/>
            <person name="Castelle C.J."/>
            <person name="Probst A.J."/>
            <person name="Thomas B.C."/>
            <person name="Singh A."/>
            <person name="Wilkins M.J."/>
            <person name="Karaoz U."/>
            <person name="Brodie E.L."/>
            <person name="Williams K.H."/>
            <person name="Hubbard S.S."/>
            <person name="Banfield J.F."/>
        </authorList>
    </citation>
    <scope>NUCLEOTIDE SEQUENCE [LARGE SCALE GENOMIC DNA]</scope>
</reference>
<dbReference type="InterPro" id="IPR014026">
    <property type="entry name" value="UDP-Glc/GDP-Man_DH_dimer"/>
</dbReference>
<dbReference type="Gene3D" id="1.20.5.100">
    <property type="entry name" value="Cytochrome c1, transmembrane anchor, C-terminal"/>
    <property type="match status" value="1"/>
</dbReference>
<evidence type="ECO:0000313" key="5">
    <source>
        <dbReference type="Proteomes" id="UP000176914"/>
    </source>
</evidence>
<sequence>MAQKIGFVGQGFIGKSYADDLEKRGFSVVRYALEEPYRANKAKIAECGIVFIAVPTPTTPKGFDYSIIRGSLRLVKPGATVVIKSTLLPGTTAVLQKAFPKLFIMHSPEFLVARNARADASKPFRNIIGIPKKSAPYTKRASEILKILPKAPFALACSSEEAEIVKYAGNAMLYLKVLFANMLYDTARGAGADYEVIRAAIAADPRIGPSHLQVVHDSGHKGAKKGRGAGGLCFIKDVAAFTDFYRKLTGDEYGEAWFRAAIRMNANLLIQTGKDLDLLEGVHGASFVTRFRKKKHTKK</sequence>
<dbReference type="GO" id="GO:0051287">
    <property type="term" value="F:NAD binding"/>
    <property type="evidence" value="ECO:0007669"/>
    <property type="project" value="InterPro"/>
</dbReference>
<evidence type="ECO:0000313" key="4">
    <source>
        <dbReference type="EMBL" id="OGG68650.1"/>
    </source>
</evidence>
<feature type="domain" description="UDP-glucose/GDP-mannose dehydrogenase N-terminal" evidence="3">
    <location>
        <begin position="41"/>
        <end position="136"/>
    </location>
</feature>
<dbReference type="PANTHER" id="PTHR43750:SF3">
    <property type="entry name" value="UDP-GLUCOSE 6-DEHYDROGENASE TUAD"/>
    <property type="match status" value="1"/>
</dbReference>
<gene>
    <name evidence="4" type="ORF">A3C20_00485</name>
</gene>
<evidence type="ECO:0000256" key="1">
    <source>
        <dbReference type="ARBA" id="ARBA00006601"/>
    </source>
</evidence>
<name>A0A1F6E543_9BACT</name>
<dbReference type="PANTHER" id="PTHR43750">
    <property type="entry name" value="UDP-GLUCOSE 6-DEHYDROGENASE TUAD"/>
    <property type="match status" value="1"/>
</dbReference>
<dbReference type="EMBL" id="MFLL01000030">
    <property type="protein sequence ID" value="OGG68650.1"/>
    <property type="molecule type" value="Genomic_DNA"/>
</dbReference>
<evidence type="ECO:0008006" key="6">
    <source>
        <dbReference type="Google" id="ProtNLM"/>
    </source>
</evidence>
<dbReference type="InterPro" id="IPR001732">
    <property type="entry name" value="UDP-Glc/GDP-Man_DH_N"/>
</dbReference>
<dbReference type="Proteomes" id="UP000176914">
    <property type="component" value="Unassembled WGS sequence"/>
</dbReference>
<dbReference type="SUPFAM" id="SSF48179">
    <property type="entry name" value="6-phosphogluconate dehydrogenase C-terminal domain-like"/>
    <property type="match status" value="1"/>
</dbReference>
<dbReference type="Pfam" id="PF00984">
    <property type="entry name" value="UDPG_MGDP_dh"/>
    <property type="match status" value="1"/>
</dbReference>